<dbReference type="AlphaFoldDB" id="A0A834WM72"/>
<organism evidence="2 3">
    <name type="scientific">Senna tora</name>
    <dbReference type="NCBI Taxonomy" id="362788"/>
    <lineage>
        <taxon>Eukaryota</taxon>
        <taxon>Viridiplantae</taxon>
        <taxon>Streptophyta</taxon>
        <taxon>Embryophyta</taxon>
        <taxon>Tracheophyta</taxon>
        <taxon>Spermatophyta</taxon>
        <taxon>Magnoliopsida</taxon>
        <taxon>eudicotyledons</taxon>
        <taxon>Gunneridae</taxon>
        <taxon>Pentapetalae</taxon>
        <taxon>rosids</taxon>
        <taxon>fabids</taxon>
        <taxon>Fabales</taxon>
        <taxon>Fabaceae</taxon>
        <taxon>Caesalpinioideae</taxon>
        <taxon>Cassia clade</taxon>
        <taxon>Senna</taxon>
    </lineage>
</organism>
<proteinExistence type="predicted"/>
<evidence type="ECO:0000313" key="3">
    <source>
        <dbReference type="Proteomes" id="UP000634136"/>
    </source>
</evidence>
<sequence length="33" mass="3515">MSLGLVAAGPGVSEVNSGRKRNRKRRSGSLLNF</sequence>
<feature type="compositionally biased region" description="Basic residues" evidence="1">
    <location>
        <begin position="18"/>
        <end position="27"/>
    </location>
</feature>
<dbReference type="Proteomes" id="UP000634136">
    <property type="component" value="Unassembled WGS sequence"/>
</dbReference>
<accession>A0A834WM72</accession>
<feature type="region of interest" description="Disordered" evidence="1">
    <location>
        <begin position="1"/>
        <end position="33"/>
    </location>
</feature>
<comment type="caution">
    <text evidence="2">The sequence shown here is derived from an EMBL/GenBank/DDBJ whole genome shotgun (WGS) entry which is preliminary data.</text>
</comment>
<keyword evidence="3" id="KW-1185">Reference proteome</keyword>
<name>A0A834WM72_9FABA</name>
<gene>
    <name evidence="2" type="ORF">G2W53_019679</name>
</gene>
<protein>
    <submittedName>
        <fullName evidence="2">Uncharacterized protein</fullName>
    </submittedName>
</protein>
<evidence type="ECO:0000313" key="2">
    <source>
        <dbReference type="EMBL" id="KAF7828515.1"/>
    </source>
</evidence>
<reference evidence="2" key="1">
    <citation type="submission" date="2020-09" db="EMBL/GenBank/DDBJ databases">
        <title>Genome-Enabled Discovery of Anthraquinone Biosynthesis in Senna tora.</title>
        <authorList>
            <person name="Kang S.-H."/>
            <person name="Pandey R.P."/>
            <person name="Lee C.-M."/>
            <person name="Sim J.-S."/>
            <person name="Jeong J.-T."/>
            <person name="Choi B.-S."/>
            <person name="Jung M."/>
            <person name="Ginzburg D."/>
            <person name="Zhao K."/>
            <person name="Won S.Y."/>
            <person name="Oh T.-J."/>
            <person name="Yu Y."/>
            <person name="Kim N.-H."/>
            <person name="Lee O.R."/>
            <person name="Lee T.-H."/>
            <person name="Bashyal P."/>
            <person name="Kim T.-S."/>
            <person name="Lee W.-H."/>
            <person name="Kawkins C."/>
            <person name="Kim C.-K."/>
            <person name="Kim J.S."/>
            <person name="Ahn B.O."/>
            <person name="Rhee S.Y."/>
            <person name="Sohng J.K."/>
        </authorList>
    </citation>
    <scope>NUCLEOTIDE SEQUENCE</scope>
    <source>
        <tissue evidence="2">Leaf</tissue>
    </source>
</reference>
<dbReference type="EMBL" id="JAAIUW010000006">
    <property type="protein sequence ID" value="KAF7828515.1"/>
    <property type="molecule type" value="Genomic_DNA"/>
</dbReference>
<evidence type="ECO:0000256" key="1">
    <source>
        <dbReference type="SAM" id="MobiDB-lite"/>
    </source>
</evidence>